<keyword evidence="3" id="KW-0175">Coiled coil</keyword>
<organism evidence="5 6">
    <name type="scientific">Paramecium pentaurelia</name>
    <dbReference type="NCBI Taxonomy" id="43138"/>
    <lineage>
        <taxon>Eukaryota</taxon>
        <taxon>Sar</taxon>
        <taxon>Alveolata</taxon>
        <taxon>Ciliophora</taxon>
        <taxon>Intramacronucleata</taxon>
        <taxon>Oligohymenophorea</taxon>
        <taxon>Peniculida</taxon>
        <taxon>Parameciidae</taxon>
        <taxon>Paramecium</taxon>
    </lineage>
</organism>
<feature type="region of interest" description="Disordered" evidence="4">
    <location>
        <begin position="168"/>
        <end position="248"/>
    </location>
</feature>
<keyword evidence="2" id="KW-0677">Repeat</keyword>
<feature type="coiled-coil region" evidence="3">
    <location>
        <begin position="287"/>
        <end position="328"/>
    </location>
</feature>
<keyword evidence="1" id="KW-0433">Leucine-rich repeat</keyword>
<gene>
    <name evidence="5" type="ORF">PPENT_87.1.T0750016</name>
</gene>
<evidence type="ECO:0000256" key="2">
    <source>
        <dbReference type="ARBA" id="ARBA00022737"/>
    </source>
</evidence>
<dbReference type="AlphaFoldDB" id="A0A8S1VYE1"/>
<evidence type="ECO:0000313" key="5">
    <source>
        <dbReference type="EMBL" id="CAD8180759.1"/>
    </source>
</evidence>
<evidence type="ECO:0000256" key="1">
    <source>
        <dbReference type="ARBA" id="ARBA00022614"/>
    </source>
</evidence>
<dbReference type="OrthoDB" id="433501at2759"/>
<dbReference type="Pfam" id="PF14580">
    <property type="entry name" value="LRR_9"/>
    <property type="match status" value="1"/>
</dbReference>
<name>A0A8S1VYE1_9CILI</name>
<evidence type="ECO:0000256" key="4">
    <source>
        <dbReference type="SAM" id="MobiDB-lite"/>
    </source>
</evidence>
<dbReference type="PANTHER" id="PTHR18849">
    <property type="entry name" value="LEUCINE RICH REPEAT PROTEIN"/>
    <property type="match status" value="1"/>
</dbReference>
<evidence type="ECO:0008006" key="7">
    <source>
        <dbReference type="Google" id="ProtNLM"/>
    </source>
</evidence>
<evidence type="ECO:0000256" key="3">
    <source>
        <dbReference type="SAM" id="Coils"/>
    </source>
</evidence>
<protein>
    <recommendedName>
        <fullName evidence="7">Leucine rich repeat protein</fullName>
    </recommendedName>
</protein>
<dbReference type="PROSITE" id="PS51450">
    <property type="entry name" value="LRR"/>
    <property type="match status" value="2"/>
</dbReference>
<dbReference type="InterPro" id="IPR001611">
    <property type="entry name" value="Leu-rich_rpt"/>
</dbReference>
<evidence type="ECO:0000313" key="6">
    <source>
        <dbReference type="Proteomes" id="UP000689195"/>
    </source>
</evidence>
<proteinExistence type="predicted"/>
<keyword evidence="6" id="KW-1185">Reference proteome</keyword>
<sequence length="357" mass="41862">MTKHVPLAIIQNKIGSQPYHEVKKLNLWGIDCEVTPSLSMFPNLQILQLSRNQIGTLKHISELKQLKELYLEKNNIKDIKELEYLKELYNLRVLSLIENPVVEHPEYKKVALKHCLALQVLDEFKIMEQDRQFLKEQELSIQNQQQNLDANSNQMDTNENVEQIVVHKKKDKQIKKIEPKSCQSSNQSTNGSKNRFDTNSQKISNINDDGKIYQFTSETSQYSKKKTQKHSTKTKTKLTKKQSKPQTHYIDLEQDSDCSISNNIKSKKKTLKKLKKLSDIFDQNSQNIQQNQDVKEQDKNLQESKQQIKKEKNEEIQIDNRNEQLRQKLLSVIQNLIQFIDKPALQCLYKILCEKEK</sequence>
<dbReference type="PANTHER" id="PTHR18849:SF0">
    <property type="entry name" value="CILIA- AND FLAGELLA-ASSOCIATED PROTEIN 410-RELATED"/>
    <property type="match status" value="1"/>
</dbReference>
<feature type="compositionally biased region" description="Basic residues" evidence="4">
    <location>
        <begin position="223"/>
        <end position="243"/>
    </location>
</feature>
<comment type="caution">
    <text evidence="5">The sequence shown here is derived from an EMBL/GenBank/DDBJ whole genome shotgun (WGS) entry which is preliminary data.</text>
</comment>
<accession>A0A8S1VYE1</accession>
<feature type="compositionally biased region" description="Polar residues" evidence="4">
    <location>
        <begin position="181"/>
        <end position="207"/>
    </location>
</feature>
<dbReference type="EMBL" id="CAJJDO010000075">
    <property type="protein sequence ID" value="CAD8180759.1"/>
    <property type="molecule type" value="Genomic_DNA"/>
</dbReference>
<dbReference type="Proteomes" id="UP000689195">
    <property type="component" value="Unassembled WGS sequence"/>
</dbReference>
<reference evidence="5" key="1">
    <citation type="submission" date="2021-01" db="EMBL/GenBank/DDBJ databases">
        <authorList>
            <consortium name="Genoscope - CEA"/>
            <person name="William W."/>
        </authorList>
    </citation>
    <scope>NUCLEOTIDE SEQUENCE</scope>
</reference>